<proteinExistence type="predicted"/>
<gene>
    <name evidence="7" type="ORF">ACFSQ0_05360</name>
</gene>
<protein>
    <submittedName>
        <fullName evidence="7">UvrD-helicase domain-containing protein</fullName>
    </submittedName>
</protein>
<evidence type="ECO:0000256" key="3">
    <source>
        <dbReference type="ARBA" id="ARBA00022806"/>
    </source>
</evidence>
<evidence type="ECO:0000256" key="1">
    <source>
        <dbReference type="ARBA" id="ARBA00022741"/>
    </source>
</evidence>
<feature type="binding site" evidence="5">
    <location>
        <begin position="21"/>
        <end position="28"/>
    </location>
    <ligand>
        <name>ATP</name>
        <dbReference type="ChEBI" id="CHEBI:30616"/>
    </ligand>
</feature>
<dbReference type="Proteomes" id="UP001597357">
    <property type="component" value="Unassembled WGS sequence"/>
</dbReference>
<reference evidence="8" key="1">
    <citation type="journal article" date="2019" name="Int. J. Syst. Evol. Microbiol.">
        <title>The Global Catalogue of Microorganisms (GCM) 10K type strain sequencing project: providing services to taxonomists for standard genome sequencing and annotation.</title>
        <authorList>
            <consortium name="The Broad Institute Genomics Platform"/>
            <consortium name="The Broad Institute Genome Sequencing Center for Infectious Disease"/>
            <person name="Wu L."/>
            <person name="Ma J."/>
        </authorList>
    </citation>
    <scope>NUCLEOTIDE SEQUENCE [LARGE SCALE GENOMIC DNA]</scope>
    <source>
        <strain evidence="8">KCTC 42255</strain>
    </source>
</reference>
<dbReference type="PROSITE" id="PS51198">
    <property type="entry name" value="UVRD_HELICASE_ATP_BIND"/>
    <property type="match status" value="1"/>
</dbReference>
<keyword evidence="3 5" id="KW-0347">Helicase</keyword>
<keyword evidence="8" id="KW-1185">Reference proteome</keyword>
<dbReference type="InterPro" id="IPR014016">
    <property type="entry name" value="UvrD-like_ATP-bd"/>
</dbReference>
<evidence type="ECO:0000256" key="4">
    <source>
        <dbReference type="ARBA" id="ARBA00022840"/>
    </source>
</evidence>
<dbReference type="PANTHER" id="PTHR11070">
    <property type="entry name" value="UVRD / RECB / PCRA DNA HELICASE FAMILY MEMBER"/>
    <property type="match status" value="1"/>
</dbReference>
<keyword evidence="4 5" id="KW-0067">ATP-binding</keyword>
<keyword evidence="1 5" id="KW-0547">Nucleotide-binding</keyword>
<evidence type="ECO:0000256" key="5">
    <source>
        <dbReference type="PROSITE-ProRule" id="PRU00560"/>
    </source>
</evidence>
<sequence>MTAIEQVIQQIETNKSFVLEAGAGSGKTYTLIQTLNYLLETRGESIRLNNQKVVCITYTNVAKNEIIERLENNPLVLVSTIHEFLWDCIKRYNKQLIIELDLLNEAMLIDKPEKFNTGLKDRISEVTYDDRGYRNFEQGSLHHDDVITLSLQMFKNYQSLTQILGQKYPFIFIDEYQDTAAETIQALIDYLLERNKTKLLLGFYGDSYQNIYDEGVGSLESFIASSKIEFVTKEDNYRSSNSVVTLLNKIRDNIVQKIPEGKESVSGSVQFINCTNDTKAKGEKVKDYRERISPKKDADYENVISDLENNGWDFSEKGNDKVLIIANSKVADRAGFGNLYKTYNNRFFDPKAELLNRDNHFASFFLGSKDKKTSKERETGIEHLVSFWNNKDFNSVIKYLKRHGMISSLSKHSDKKQIEDKLTKLISLRDTGTVQNVFEFCIENQLSVPSKSLQKFLKKVKVDSSTISDEDERKKAEKNKSFYTSLMQTKYSEVISVFKHIKEQTSYSTKHGTKGEEYRNVLVVIDDTSWVSMYNFEKFFDNTDDKERRKLRTKNLFYVSCSRAKENLVVLALSQMGDLAMKKIIEWFSVENVKTI</sequence>
<organism evidence="7 8">
    <name type="scientific">Mesonia sediminis</name>
    <dbReference type="NCBI Taxonomy" id="1703946"/>
    <lineage>
        <taxon>Bacteria</taxon>
        <taxon>Pseudomonadati</taxon>
        <taxon>Bacteroidota</taxon>
        <taxon>Flavobacteriia</taxon>
        <taxon>Flavobacteriales</taxon>
        <taxon>Flavobacteriaceae</taxon>
        <taxon>Mesonia</taxon>
    </lineage>
</organism>
<dbReference type="PANTHER" id="PTHR11070:SF3">
    <property type="entry name" value="DNA 3'-5' HELICASE"/>
    <property type="match status" value="1"/>
</dbReference>
<name>A0ABW5SCG0_9FLAO</name>
<dbReference type="InterPro" id="IPR000212">
    <property type="entry name" value="DNA_helicase_UvrD/REP"/>
</dbReference>
<keyword evidence="2 5" id="KW-0378">Hydrolase</keyword>
<accession>A0ABW5SCG0</accession>
<comment type="caution">
    <text evidence="7">The sequence shown here is derived from an EMBL/GenBank/DDBJ whole genome shotgun (WGS) entry which is preliminary data.</text>
</comment>
<dbReference type="Gene3D" id="3.40.50.300">
    <property type="entry name" value="P-loop containing nucleotide triphosphate hydrolases"/>
    <property type="match status" value="2"/>
</dbReference>
<dbReference type="Pfam" id="PF13245">
    <property type="entry name" value="AAA_19"/>
    <property type="match status" value="1"/>
</dbReference>
<dbReference type="SUPFAM" id="SSF52540">
    <property type="entry name" value="P-loop containing nucleoside triphosphate hydrolases"/>
    <property type="match status" value="1"/>
</dbReference>
<dbReference type="EMBL" id="JBHULZ010000023">
    <property type="protein sequence ID" value="MFD2697411.1"/>
    <property type="molecule type" value="Genomic_DNA"/>
</dbReference>
<feature type="domain" description="UvrD-like helicase ATP-binding" evidence="6">
    <location>
        <begin position="1"/>
        <end position="253"/>
    </location>
</feature>
<dbReference type="RefSeq" id="WP_379045209.1">
    <property type="nucleotide sequence ID" value="NZ_JBHULZ010000023.1"/>
</dbReference>
<evidence type="ECO:0000259" key="6">
    <source>
        <dbReference type="PROSITE" id="PS51198"/>
    </source>
</evidence>
<evidence type="ECO:0000313" key="7">
    <source>
        <dbReference type="EMBL" id="MFD2697411.1"/>
    </source>
</evidence>
<dbReference type="InterPro" id="IPR027417">
    <property type="entry name" value="P-loop_NTPase"/>
</dbReference>
<evidence type="ECO:0000256" key="2">
    <source>
        <dbReference type="ARBA" id="ARBA00022801"/>
    </source>
</evidence>
<evidence type="ECO:0000313" key="8">
    <source>
        <dbReference type="Proteomes" id="UP001597357"/>
    </source>
</evidence>